<feature type="modified residue" description="4-aspartylphosphate" evidence="2">
    <location>
        <position position="155"/>
    </location>
</feature>
<organism evidence="4 5">
    <name type="scientific">Leptothoe spongobia TAU-MAC 1115</name>
    <dbReference type="NCBI Taxonomy" id="1967444"/>
    <lineage>
        <taxon>Bacteria</taxon>
        <taxon>Bacillati</taxon>
        <taxon>Cyanobacteriota</taxon>
        <taxon>Cyanophyceae</taxon>
        <taxon>Nodosilineales</taxon>
        <taxon>Cymatolegaceae</taxon>
        <taxon>Leptothoe</taxon>
        <taxon>Leptothoe spongobia</taxon>
    </lineage>
</organism>
<dbReference type="Gene3D" id="3.40.50.2300">
    <property type="match status" value="1"/>
</dbReference>
<dbReference type="PROSITE" id="PS50110">
    <property type="entry name" value="RESPONSE_REGULATORY"/>
    <property type="match status" value="1"/>
</dbReference>
<evidence type="ECO:0000259" key="3">
    <source>
        <dbReference type="PROSITE" id="PS50110"/>
    </source>
</evidence>
<reference evidence="4" key="1">
    <citation type="submission" date="2020-11" db="EMBL/GenBank/DDBJ databases">
        <authorList>
            <person name="Konstantinou D."/>
            <person name="Gkelis S."/>
            <person name="Popin R."/>
            <person name="Fewer D."/>
            <person name="Sivonen K."/>
        </authorList>
    </citation>
    <scope>NUCLEOTIDE SEQUENCE</scope>
    <source>
        <strain evidence="4">TAU-MAC 1115</strain>
    </source>
</reference>
<gene>
    <name evidence="4" type="ORF">IXB50_19990</name>
</gene>
<dbReference type="SMART" id="SM00448">
    <property type="entry name" value="REC"/>
    <property type="match status" value="1"/>
</dbReference>
<keyword evidence="5" id="KW-1185">Reference proteome</keyword>
<name>A0A947DLF2_9CYAN</name>
<dbReference type="Pfam" id="PF00072">
    <property type="entry name" value="Response_reg"/>
    <property type="match status" value="1"/>
</dbReference>
<evidence type="ECO:0000313" key="5">
    <source>
        <dbReference type="Proteomes" id="UP000717364"/>
    </source>
</evidence>
<evidence type="ECO:0000313" key="4">
    <source>
        <dbReference type="EMBL" id="MBT9317706.1"/>
    </source>
</evidence>
<dbReference type="InterPro" id="IPR001789">
    <property type="entry name" value="Sig_transdc_resp-reg_receiver"/>
</dbReference>
<feature type="domain" description="Response regulatory" evidence="3">
    <location>
        <begin position="106"/>
        <end position="221"/>
    </location>
</feature>
<sequence>MSLPTMNVLPSCAYYLRRVLKRTCDSQNILDLVRTEKASNYDLAERLHFLYPNNYSYEKVVLYLEQLIYSHQHAQSQRDQVALEDITSQILWWLGYGITIHPANAKVFVVDDTIETLKLVTTLLSKAGYSTDSALNGQLALAKIPSLEPDLILLDVNLPDIDGYQVYQKLQESSDTANIPVIFLSGVDTINLQPQQCQNRVGYLAKPFKPHNLLKCVNRYLKAYSPGDTLTDDMLVNELKNRQQYAQRLIGLSDSYLAEDIAFHPQDGKATYFFRATLDGRYLRVSQAFAQLCGYDSTEDMISKVTNLWEQIYEHRAHQEQWTLCLQFPDKGRILSAKIKTQQNNVLDVVEQICLIQDSYNRPLFYQGYIRLAPSPPRSGT</sequence>
<dbReference type="Proteomes" id="UP000717364">
    <property type="component" value="Unassembled WGS sequence"/>
</dbReference>
<dbReference type="InterPro" id="IPR035965">
    <property type="entry name" value="PAS-like_dom_sf"/>
</dbReference>
<dbReference type="SUPFAM" id="SSF52172">
    <property type="entry name" value="CheY-like"/>
    <property type="match status" value="1"/>
</dbReference>
<dbReference type="PANTHER" id="PTHR44591">
    <property type="entry name" value="STRESS RESPONSE REGULATOR PROTEIN 1"/>
    <property type="match status" value="1"/>
</dbReference>
<dbReference type="EMBL" id="JADOES010000056">
    <property type="protein sequence ID" value="MBT9317706.1"/>
    <property type="molecule type" value="Genomic_DNA"/>
</dbReference>
<comment type="caution">
    <text evidence="4">The sequence shown here is derived from an EMBL/GenBank/DDBJ whole genome shotgun (WGS) entry which is preliminary data.</text>
</comment>
<dbReference type="AlphaFoldDB" id="A0A947DLF2"/>
<dbReference type="PANTHER" id="PTHR44591:SF3">
    <property type="entry name" value="RESPONSE REGULATORY DOMAIN-CONTAINING PROTEIN"/>
    <property type="match status" value="1"/>
</dbReference>
<dbReference type="InterPro" id="IPR011006">
    <property type="entry name" value="CheY-like_superfamily"/>
</dbReference>
<protein>
    <submittedName>
        <fullName evidence="4">Response regulator</fullName>
    </submittedName>
</protein>
<proteinExistence type="predicted"/>
<evidence type="ECO:0000256" key="2">
    <source>
        <dbReference type="PROSITE-ProRule" id="PRU00169"/>
    </source>
</evidence>
<keyword evidence="1 2" id="KW-0597">Phosphoprotein</keyword>
<evidence type="ECO:0000256" key="1">
    <source>
        <dbReference type="ARBA" id="ARBA00022553"/>
    </source>
</evidence>
<dbReference type="GO" id="GO:0000160">
    <property type="term" value="P:phosphorelay signal transduction system"/>
    <property type="evidence" value="ECO:0007669"/>
    <property type="project" value="InterPro"/>
</dbReference>
<dbReference type="InterPro" id="IPR050595">
    <property type="entry name" value="Bact_response_regulator"/>
</dbReference>
<reference evidence="4" key="2">
    <citation type="journal article" date="2021" name="Mar. Drugs">
        <title>Genome Reduction and Secondary Metabolism of the Marine Sponge-Associated Cyanobacterium Leptothoe.</title>
        <authorList>
            <person name="Konstantinou D."/>
            <person name="Popin R.V."/>
            <person name="Fewer D.P."/>
            <person name="Sivonen K."/>
            <person name="Gkelis S."/>
        </authorList>
    </citation>
    <scope>NUCLEOTIDE SEQUENCE</scope>
    <source>
        <strain evidence="4">TAU-MAC 1115</strain>
    </source>
</reference>
<accession>A0A947DLF2</accession>
<dbReference type="SUPFAM" id="SSF55785">
    <property type="entry name" value="PYP-like sensor domain (PAS domain)"/>
    <property type="match status" value="1"/>
</dbReference>